<dbReference type="EMBL" id="LR134238">
    <property type="protein sequence ID" value="VED14722.1"/>
    <property type="molecule type" value="Genomic_DNA"/>
</dbReference>
<proteinExistence type="predicted"/>
<dbReference type="Proteomes" id="UP000472856">
    <property type="component" value="Unassembled WGS sequence"/>
</dbReference>
<dbReference type="RefSeq" id="WP_049074991.1">
    <property type="nucleotide sequence ID" value="NZ_AP022811.1"/>
</dbReference>
<dbReference type="EMBL" id="LR134246">
    <property type="protein sequence ID" value="VED35081.1"/>
    <property type="molecule type" value="Genomic_DNA"/>
</dbReference>
<dbReference type="Proteomes" id="UP000271797">
    <property type="component" value="Chromosome"/>
</dbReference>
<evidence type="ECO:0000313" key="1">
    <source>
        <dbReference type="EMBL" id="NGE91560.1"/>
    </source>
</evidence>
<name>A0A3S4MIP4_ECOLX</name>
<evidence type="ECO:0000313" key="4">
    <source>
        <dbReference type="Proteomes" id="UP000271797"/>
    </source>
</evidence>
<accession>A0A3S4MIP4</accession>
<evidence type="ECO:0000313" key="2">
    <source>
        <dbReference type="EMBL" id="VED14722.1"/>
    </source>
</evidence>
<dbReference type="AlphaFoldDB" id="A0A3S4MIP4"/>
<reference evidence="4 5" key="1">
    <citation type="submission" date="2018-12" db="EMBL/GenBank/DDBJ databases">
        <authorList>
            <consortium name="Pathogen Informatics"/>
        </authorList>
    </citation>
    <scope>NUCLEOTIDE SEQUENCE [LARGE SCALE GENOMIC DNA]</scope>
    <source>
        <strain evidence="2 4">NCTC9044</strain>
        <strain evidence="3 5">NCTC9702</strain>
    </source>
</reference>
<reference evidence="1 6" key="2">
    <citation type="submission" date="2020-02" db="EMBL/GenBank/DDBJ databases">
        <title>WGS of Carbapenem-Resistant Enterobacteriaceae.</title>
        <authorList>
            <person name="Tokajian S."/>
            <person name="El Chaar M."/>
            <person name="El Khoury M."/>
        </authorList>
    </citation>
    <scope>NUCLEOTIDE SEQUENCE [LARGE SCALE GENOMIC DNA]</scope>
    <source>
        <strain evidence="1 6">ECM_75</strain>
    </source>
</reference>
<dbReference type="EMBL" id="JAAJRI010000051">
    <property type="protein sequence ID" value="NGE91560.1"/>
    <property type="molecule type" value="Genomic_DNA"/>
</dbReference>
<organism evidence="3 5">
    <name type="scientific">Escherichia coli</name>
    <dbReference type="NCBI Taxonomy" id="562"/>
    <lineage>
        <taxon>Bacteria</taxon>
        <taxon>Pseudomonadati</taxon>
        <taxon>Pseudomonadota</taxon>
        <taxon>Gammaproteobacteria</taxon>
        <taxon>Enterobacterales</taxon>
        <taxon>Enterobacteriaceae</taxon>
        <taxon>Escherichia</taxon>
    </lineage>
</organism>
<evidence type="ECO:0000313" key="6">
    <source>
        <dbReference type="Proteomes" id="UP000472856"/>
    </source>
</evidence>
<dbReference type="Proteomes" id="UP000277930">
    <property type="component" value="Chromosome 1"/>
</dbReference>
<dbReference type="PROSITE" id="PS51257">
    <property type="entry name" value="PROKAR_LIPOPROTEIN"/>
    <property type="match status" value="1"/>
</dbReference>
<evidence type="ECO:0008006" key="7">
    <source>
        <dbReference type="Google" id="ProtNLM"/>
    </source>
</evidence>
<gene>
    <name evidence="1" type="ORF">G5603_25995</name>
    <name evidence="2" type="ORF">NCTC9044_05664</name>
    <name evidence="3" type="ORF">NCTC9702_02297</name>
</gene>
<protein>
    <recommendedName>
        <fullName evidence="7">Lipoprotein</fullName>
    </recommendedName>
</protein>
<evidence type="ECO:0000313" key="5">
    <source>
        <dbReference type="Proteomes" id="UP000277930"/>
    </source>
</evidence>
<sequence length="117" mass="13059">MNKTICFLLVFAISGCVNPYNYREEQNVIISFKTNSPPQEIQECILSEWQRTPLLATITSQKIGKYYSVLAVADNADIYKLADGSTIIDFYSLRGGLDPTNGKSKRIQGIKSCISTK</sequence>
<evidence type="ECO:0000313" key="3">
    <source>
        <dbReference type="EMBL" id="VED35081.1"/>
    </source>
</evidence>